<keyword evidence="1" id="KW-0472">Membrane</keyword>
<keyword evidence="3" id="KW-1185">Reference proteome</keyword>
<comment type="caution">
    <text evidence="2">The sequence shown here is derived from an EMBL/GenBank/DDBJ whole genome shotgun (WGS) entry which is preliminary data.</text>
</comment>
<accession>A0A2G1VLR5</accession>
<reference evidence="2 3" key="1">
    <citation type="submission" date="2017-08" db="EMBL/GenBank/DDBJ databases">
        <title>The whole genome shortgun sequences of strain Leeuwenhoekiella nanhaiensis G18 from the South China Sea.</title>
        <authorList>
            <person name="Liu Q."/>
        </authorList>
    </citation>
    <scope>NUCLEOTIDE SEQUENCE [LARGE SCALE GENOMIC DNA]</scope>
    <source>
        <strain evidence="2 3">G18</strain>
    </source>
</reference>
<sequence length="254" mass="29906">MENDKSQTPSPWSSIPAFFAWIKTLPKIAQVFLAGAIVLLVGIWIMKNTIDKVIDQSFERRDVEIEIQRERERLNDSINKVKAAQFWKQSLDDELEIRDICQRYERYFEGETQISLFKLHDHGDPLAPENNPMVTVKWSSLSEIQDSYQSEPVYTGALWMLRETLQNDFVYVPDVTQVDNYWKGREKAFHESIGSKSTAFIYIKETNSSRWFIAIHWNISNPYANEDLIRLQMERFANLIKPLIYDVPEHLKNR</sequence>
<keyword evidence="1" id="KW-0812">Transmembrane</keyword>
<organism evidence="2 3">
    <name type="scientific">Leeuwenhoekiella nanhaiensis</name>
    <dbReference type="NCBI Taxonomy" id="1655491"/>
    <lineage>
        <taxon>Bacteria</taxon>
        <taxon>Pseudomonadati</taxon>
        <taxon>Bacteroidota</taxon>
        <taxon>Flavobacteriia</taxon>
        <taxon>Flavobacteriales</taxon>
        <taxon>Flavobacteriaceae</taxon>
        <taxon>Leeuwenhoekiella</taxon>
    </lineage>
</organism>
<dbReference type="Proteomes" id="UP000229433">
    <property type="component" value="Unassembled WGS sequence"/>
</dbReference>
<gene>
    <name evidence="2" type="ORF">CJ305_18705</name>
</gene>
<name>A0A2G1VLR5_9FLAO</name>
<dbReference type="AlphaFoldDB" id="A0A2G1VLR5"/>
<evidence type="ECO:0000313" key="3">
    <source>
        <dbReference type="Proteomes" id="UP000229433"/>
    </source>
</evidence>
<proteinExistence type="predicted"/>
<dbReference type="EMBL" id="NQXA01000035">
    <property type="protein sequence ID" value="PHQ27698.1"/>
    <property type="molecule type" value="Genomic_DNA"/>
</dbReference>
<evidence type="ECO:0000256" key="1">
    <source>
        <dbReference type="SAM" id="Phobius"/>
    </source>
</evidence>
<dbReference type="RefSeq" id="WP_099647790.1">
    <property type="nucleotide sequence ID" value="NZ_KZ319314.1"/>
</dbReference>
<keyword evidence="1" id="KW-1133">Transmembrane helix</keyword>
<evidence type="ECO:0000313" key="2">
    <source>
        <dbReference type="EMBL" id="PHQ27698.1"/>
    </source>
</evidence>
<feature type="transmembrane region" description="Helical" evidence="1">
    <location>
        <begin position="28"/>
        <end position="46"/>
    </location>
</feature>
<protein>
    <submittedName>
        <fullName evidence="2">Uncharacterized protein</fullName>
    </submittedName>
</protein>